<dbReference type="InterPro" id="IPR029062">
    <property type="entry name" value="Class_I_gatase-like"/>
</dbReference>
<evidence type="ECO:0000256" key="3">
    <source>
        <dbReference type="ARBA" id="ARBA00023163"/>
    </source>
</evidence>
<keyword evidence="1" id="KW-0805">Transcription regulation</keyword>
<dbReference type="InterPro" id="IPR009057">
    <property type="entry name" value="Homeodomain-like_sf"/>
</dbReference>
<dbReference type="GO" id="GO:0043565">
    <property type="term" value="F:sequence-specific DNA binding"/>
    <property type="evidence" value="ECO:0007669"/>
    <property type="project" value="InterPro"/>
</dbReference>
<keyword evidence="6" id="KW-1185">Reference proteome</keyword>
<name>A0A7X0FAW3_9HYPH</name>
<comment type="caution">
    <text evidence="5">The sequence shown here is derived from an EMBL/GenBank/DDBJ whole genome shotgun (WGS) entry which is preliminary data.</text>
</comment>
<dbReference type="Gene3D" id="1.10.10.60">
    <property type="entry name" value="Homeodomain-like"/>
    <property type="match status" value="1"/>
</dbReference>
<evidence type="ECO:0000256" key="2">
    <source>
        <dbReference type="ARBA" id="ARBA00023125"/>
    </source>
</evidence>
<proteinExistence type="predicted"/>
<dbReference type="CDD" id="cd03136">
    <property type="entry name" value="GATase1_AraC_ArgR_like"/>
    <property type="match status" value="1"/>
</dbReference>
<gene>
    <name evidence="5" type="ORF">GGR00_004093</name>
</gene>
<protein>
    <submittedName>
        <fullName evidence="5">Transcriptional regulator GlxA family with amidase domain</fullName>
    </submittedName>
</protein>
<evidence type="ECO:0000313" key="5">
    <source>
        <dbReference type="EMBL" id="MBB6356285.1"/>
    </source>
</evidence>
<dbReference type="InterPro" id="IPR052158">
    <property type="entry name" value="INH-QAR"/>
</dbReference>
<accession>A0A7X0FAW3</accession>
<dbReference type="EMBL" id="JACHOU010000012">
    <property type="protein sequence ID" value="MBB6356285.1"/>
    <property type="molecule type" value="Genomic_DNA"/>
</dbReference>
<evidence type="ECO:0000313" key="6">
    <source>
        <dbReference type="Proteomes" id="UP000536262"/>
    </source>
</evidence>
<dbReference type="PROSITE" id="PS01124">
    <property type="entry name" value="HTH_ARAC_FAMILY_2"/>
    <property type="match status" value="1"/>
</dbReference>
<dbReference type="InterPro" id="IPR002818">
    <property type="entry name" value="DJ-1/PfpI"/>
</dbReference>
<evidence type="ECO:0000256" key="1">
    <source>
        <dbReference type="ARBA" id="ARBA00023015"/>
    </source>
</evidence>
<dbReference type="SUPFAM" id="SSF52317">
    <property type="entry name" value="Class I glutamine amidotransferase-like"/>
    <property type="match status" value="1"/>
</dbReference>
<dbReference type="RefSeq" id="WP_184700611.1">
    <property type="nucleotide sequence ID" value="NZ_BAABEG010000002.1"/>
</dbReference>
<feature type="domain" description="HTH araC/xylS-type" evidence="4">
    <location>
        <begin position="253"/>
        <end position="351"/>
    </location>
</feature>
<keyword evidence="3" id="KW-0804">Transcription</keyword>
<dbReference type="InterPro" id="IPR018062">
    <property type="entry name" value="HTH_AraC-typ_CS"/>
</dbReference>
<dbReference type="SUPFAM" id="SSF46689">
    <property type="entry name" value="Homeodomain-like"/>
    <property type="match status" value="2"/>
</dbReference>
<reference evidence="5 6" key="1">
    <citation type="submission" date="2020-08" db="EMBL/GenBank/DDBJ databases">
        <title>Genomic Encyclopedia of Type Strains, Phase IV (KMG-IV): sequencing the most valuable type-strain genomes for metagenomic binning, comparative biology and taxonomic classification.</title>
        <authorList>
            <person name="Goeker M."/>
        </authorList>
    </citation>
    <scope>NUCLEOTIDE SEQUENCE [LARGE SCALE GENOMIC DNA]</scope>
    <source>
        <strain evidence="5 6">DSM 7051</strain>
    </source>
</reference>
<dbReference type="SMART" id="SM00342">
    <property type="entry name" value="HTH_ARAC"/>
    <property type="match status" value="1"/>
</dbReference>
<organism evidence="5 6">
    <name type="scientific">Aminobacter aganoensis</name>
    <dbReference type="NCBI Taxonomy" id="83264"/>
    <lineage>
        <taxon>Bacteria</taxon>
        <taxon>Pseudomonadati</taxon>
        <taxon>Pseudomonadota</taxon>
        <taxon>Alphaproteobacteria</taxon>
        <taxon>Hyphomicrobiales</taxon>
        <taxon>Phyllobacteriaceae</taxon>
        <taxon>Aminobacter</taxon>
    </lineage>
</organism>
<keyword evidence="2" id="KW-0238">DNA-binding</keyword>
<dbReference type="InterPro" id="IPR018060">
    <property type="entry name" value="HTH_AraC"/>
</dbReference>
<dbReference type="PANTHER" id="PTHR43130:SF3">
    <property type="entry name" value="HTH-TYPE TRANSCRIPTIONAL REGULATOR RV1931C"/>
    <property type="match status" value="1"/>
</dbReference>
<dbReference type="Pfam" id="PF01965">
    <property type="entry name" value="DJ-1_PfpI"/>
    <property type="match status" value="1"/>
</dbReference>
<dbReference type="Pfam" id="PF12833">
    <property type="entry name" value="HTH_18"/>
    <property type="match status" value="1"/>
</dbReference>
<dbReference type="GO" id="GO:0003700">
    <property type="term" value="F:DNA-binding transcription factor activity"/>
    <property type="evidence" value="ECO:0007669"/>
    <property type="project" value="InterPro"/>
</dbReference>
<evidence type="ECO:0000259" key="4">
    <source>
        <dbReference type="PROSITE" id="PS01124"/>
    </source>
</evidence>
<dbReference type="Proteomes" id="UP000536262">
    <property type="component" value="Unassembled WGS sequence"/>
</dbReference>
<dbReference type="AlphaFoldDB" id="A0A7X0FAW3"/>
<dbReference type="PANTHER" id="PTHR43130">
    <property type="entry name" value="ARAC-FAMILY TRANSCRIPTIONAL REGULATOR"/>
    <property type="match status" value="1"/>
</dbReference>
<dbReference type="PROSITE" id="PS00041">
    <property type="entry name" value="HTH_ARAC_FAMILY_1"/>
    <property type="match status" value="1"/>
</dbReference>
<dbReference type="Gene3D" id="3.40.50.880">
    <property type="match status" value="1"/>
</dbReference>
<sequence>MNAPSKHTVFSIGACWPGAKAAQRQASRQPTPQASAEFSILLVPGFSQLCLSSMVEPLRLANALAGTELFRWKLVSLDGLSVASASGISIEVSGSFAEAARALPFEPQAAVAICAGEGVEQHGSLELRASLRRLAKAQLPVYALGTATWLLADAGLLSDIRCTIHWSKMAALSETFYDLAIDDALFVRDGQIVTCAGELAAFDLAIDIVQERCGTELARSICQHVTADRWRDGTACQSVPPGLRYGSTGKKLLRIIQLMEKHIEEPLSLEEISERVSLSRRQIERLFERHLATTPWQHYLGLRLAKARQLIELTSMPIMDITVACGFVSSSHFSKSFRDHFQVLPSKLRTAAA</sequence>